<dbReference type="GO" id="GO:0004062">
    <property type="term" value="F:aryl sulfotransferase activity"/>
    <property type="evidence" value="ECO:0007669"/>
    <property type="project" value="InterPro"/>
</dbReference>
<proteinExistence type="predicted"/>
<dbReference type="STRING" id="180332.GCA_000797495_03904"/>
<gene>
    <name evidence="2" type="primary">assT_3</name>
    <name evidence="2" type="ORF">DSM106044_02192</name>
</gene>
<dbReference type="PANTHER" id="PTHR35340:SF10">
    <property type="entry name" value="CYTOPLASMIC PROTEIN"/>
    <property type="match status" value="1"/>
</dbReference>
<dbReference type="EMBL" id="QGQD01000045">
    <property type="protein sequence ID" value="TLD00991.1"/>
    <property type="molecule type" value="Genomic_DNA"/>
</dbReference>
<evidence type="ECO:0000313" key="2">
    <source>
        <dbReference type="EMBL" id="TLD00991.1"/>
    </source>
</evidence>
<dbReference type="Proteomes" id="UP000306509">
    <property type="component" value="Unassembled WGS sequence"/>
</dbReference>
<dbReference type="EC" id="2.8.2.22" evidence="2"/>
<dbReference type="InterPro" id="IPR010262">
    <property type="entry name" value="Arylsulfotransferase_bact"/>
</dbReference>
<dbReference type="PANTHER" id="PTHR35340">
    <property type="entry name" value="PQQ ENZYME REPEAT PROTEIN-RELATED"/>
    <property type="match status" value="1"/>
</dbReference>
<feature type="domain" description="Arylsulfotransferase N-terminal" evidence="1">
    <location>
        <begin position="111"/>
        <end position="195"/>
    </location>
</feature>
<protein>
    <submittedName>
        <fullName evidence="2">Arylsulfate sulfotransferase AssT</fullName>
        <ecNumber evidence="2">2.8.2.22</ecNumber>
    </submittedName>
</protein>
<comment type="caution">
    <text evidence="2">The sequence shown here is derived from an EMBL/GenBank/DDBJ whole genome shotgun (WGS) entry which is preliminary data.</text>
</comment>
<evidence type="ECO:0000259" key="1">
    <source>
        <dbReference type="Pfam" id="PF17425"/>
    </source>
</evidence>
<evidence type="ECO:0000313" key="3">
    <source>
        <dbReference type="Proteomes" id="UP000306509"/>
    </source>
</evidence>
<keyword evidence="2" id="KW-0808">Transferase</keyword>
<dbReference type="InterPro" id="IPR035391">
    <property type="entry name" value="Arylsulfotran_N"/>
</dbReference>
<dbReference type="SUPFAM" id="SSF50998">
    <property type="entry name" value="Quinoprotein alcohol dehydrogenase-like"/>
    <property type="match status" value="1"/>
</dbReference>
<sequence length="679" mass="77536">MSKKKKYIVIGSIAAVLLLLLAGAAIYYITQPDFRFIDTRISKKDKGPQYVKIKVDGSETKIIESNDESGKNISASEGIKLTQSLEEQTVEIDEMIQAELDKGEYSFEEPLVILNPYQNSPLTAVAVFSTKEESQIKVTVKGRTQENDITDTIDATRQHIIPIIGLYAETENNVVLEELDKDGKTTRSTTLKILTDSLPDVFIDAVKMEKKTTESSVKLMVITGGSNPYVYGFDSSGDIRWALLYTKGANFGGYPLTNGHFLIESENTLMANAGEPRSAQYHEVDYLGRVYQDYFFTSGAHHEIKEKEPDGNLLVLSDSGNGYLKDLLQEYDRETGEIVKELNLRPLFEKTGYVNKADWAHTNTLSYDKATDSIIVNPRNLHSAVKINWSTEEIEWILGDPKFWEGTGLEEKVLQPEGDIYWHYQPHTVYQLEEDLDNDPNTIHVMLFDNHNDKNRKVEGFENTGYSYVKLYTIDPEKMTVRQDHIYECEYSPVTSNYLLDYENKRVFAASAYSGSKKTGLYGTVTEYDFDTEEVLNQYKINHNYYRAYNIELDFSSCLQKVNVEDTYLKGQIRFPVKVDAKVNKPIRNLKADSKAQISMAMLKDILLFTAKNHCFTQVIFSGQDNTYIYDISDIKVRIEYSFVYAIPIPLTEFASDTYNLYIMCQDEYFNLNQSITIS</sequence>
<dbReference type="InterPro" id="IPR011047">
    <property type="entry name" value="Quinoprotein_ADH-like_sf"/>
</dbReference>
<keyword evidence="3" id="KW-1185">Reference proteome</keyword>
<accession>A0A4U8Q7X2</accession>
<dbReference type="Pfam" id="PF17425">
    <property type="entry name" value="Arylsulfotran_N"/>
    <property type="match status" value="1"/>
</dbReference>
<dbReference type="InterPro" id="IPR053143">
    <property type="entry name" value="Arylsulfate_ST"/>
</dbReference>
<dbReference type="AlphaFoldDB" id="A0A4U8Q7X2"/>
<name>A0A4U8Q7X2_9FIRM</name>
<dbReference type="Pfam" id="PF05935">
    <property type="entry name" value="Arylsulfotrans"/>
    <property type="match status" value="1"/>
</dbReference>
<dbReference type="GO" id="GO:0047686">
    <property type="term" value="F:arylsulfate sulfotransferase activity"/>
    <property type="evidence" value="ECO:0007669"/>
    <property type="project" value="UniProtKB-EC"/>
</dbReference>
<dbReference type="RefSeq" id="WP_138002436.1">
    <property type="nucleotide sequence ID" value="NZ_QGQD01000045.1"/>
</dbReference>
<dbReference type="Gene3D" id="2.60.40.3100">
    <property type="entry name" value="Arylsulphate sulphotransferase monomer, N-terminal domain"/>
    <property type="match status" value="1"/>
</dbReference>
<reference evidence="2 3" key="1">
    <citation type="journal article" date="2019" name="Anaerobe">
        <title>Detection of Robinsoniella peoriensis in multiple bone samples of a trauma patient.</title>
        <authorList>
            <person name="Schrottner P."/>
            <person name="Hartwich K."/>
            <person name="Bunk B."/>
            <person name="Schober I."/>
            <person name="Helbig S."/>
            <person name="Rudolph W.W."/>
            <person name="Gunzer F."/>
        </authorList>
    </citation>
    <scope>NUCLEOTIDE SEQUENCE [LARGE SCALE GENOMIC DNA]</scope>
    <source>
        <strain evidence="2 3">DSM 106044</strain>
    </source>
</reference>
<dbReference type="InterPro" id="IPR038477">
    <property type="entry name" value="ASST_N_sf"/>
</dbReference>
<organism evidence="2 3">
    <name type="scientific">Robinsoniella peoriensis</name>
    <dbReference type="NCBI Taxonomy" id="180332"/>
    <lineage>
        <taxon>Bacteria</taxon>
        <taxon>Bacillati</taxon>
        <taxon>Bacillota</taxon>
        <taxon>Clostridia</taxon>
        <taxon>Lachnospirales</taxon>
        <taxon>Lachnospiraceae</taxon>
        <taxon>Robinsoniella</taxon>
    </lineage>
</organism>